<evidence type="ECO:0000259" key="4">
    <source>
        <dbReference type="Pfam" id="PF00210"/>
    </source>
</evidence>
<dbReference type="PANTHER" id="PTHR42932:SF2">
    <property type="entry name" value="DNA PROTECTION DURING STARVATION PROTEIN 1"/>
    <property type="match status" value="1"/>
</dbReference>
<dbReference type="PIRSF" id="PIRSF005900">
    <property type="entry name" value="Dps"/>
    <property type="match status" value="1"/>
</dbReference>
<dbReference type="Gene3D" id="1.20.1260.10">
    <property type="match status" value="1"/>
</dbReference>
<reference evidence="5 6" key="1">
    <citation type="submission" date="2023-09" db="EMBL/GenBank/DDBJ databases">
        <title>Microbacterium fusihabitans sp. nov., Microbacterium phycihabitans sp. nov., and Microbacterium cervinum sp. nov., isolated from dried seaweeds of beach.</title>
        <authorList>
            <person name="Lee S.D."/>
        </authorList>
    </citation>
    <scope>NUCLEOTIDE SEQUENCE [LARGE SCALE GENOMIC DNA]</scope>
    <source>
        <strain evidence="5 6">KSW2-21</strain>
    </source>
</reference>
<comment type="similarity">
    <text evidence="1 2">Belongs to the Dps family.</text>
</comment>
<accession>A0ABU3RVZ9</accession>
<sequence length="186" mass="20632">MSTTTKDAPTKNRRRPARGGSGPETTDEQNAEKGFQASEKLTDSLQAVLVDLIELSIQGKQAHWNVVGKNFRDTHLQLDEIIDAAREFSDEVAERMRALHALPDGRSDTIAETTTLPEFPQGEVDTSEVIDLITQRLDATVGTVREVHDDVDDEDPTSADILHGVLERLEQLSWMVSAENRVARKS</sequence>
<evidence type="ECO:0000313" key="6">
    <source>
        <dbReference type="Proteomes" id="UP001256673"/>
    </source>
</evidence>
<dbReference type="InterPro" id="IPR009078">
    <property type="entry name" value="Ferritin-like_SF"/>
</dbReference>
<dbReference type="PANTHER" id="PTHR42932">
    <property type="entry name" value="GENERAL STRESS PROTEIN 20U"/>
    <property type="match status" value="1"/>
</dbReference>
<evidence type="ECO:0000256" key="3">
    <source>
        <dbReference type="SAM" id="MobiDB-lite"/>
    </source>
</evidence>
<dbReference type="InterPro" id="IPR002177">
    <property type="entry name" value="DPS_DNA-bd"/>
</dbReference>
<dbReference type="Pfam" id="PF00210">
    <property type="entry name" value="Ferritin"/>
    <property type="match status" value="1"/>
</dbReference>
<name>A0ABU3RVZ9_9MICO</name>
<dbReference type="EMBL" id="JAWDIU010000003">
    <property type="protein sequence ID" value="MDU0327051.1"/>
    <property type="molecule type" value="Genomic_DNA"/>
</dbReference>
<evidence type="ECO:0000256" key="1">
    <source>
        <dbReference type="ARBA" id="ARBA00009497"/>
    </source>
</evidence>
<dbReference type="InterPro" id="IPR008331">
    <property type="entry name" value="Ferritin_DPS_dom"/>
</dbReference>
<feature type="domain" description="Ferritin/DPS" evidence="4">
    <location>
        <begin position="44"/>
        <end position="178"/>
    </location>
</feature>
<keyword evidence="6" id="KW-1185">Reference proteome</keyword>
<dbReference type="PRINTS" id="PR01346">
    <property type="entry name" value="HELNAPAPROT"/>
</dbReference>
<organism evidence="5 6">
    <name type="scientific">Microbacterium algihabitans</name>
    <dbReference type="NCBI Taxonomy" id="3075992"/>
    <lineage>
        <taxon>Bacteria</taxon>
        <taxon>Bacillati</taxon>
        <taxon>Actinomycetota</taxon>
        <taxon>Actinomycetes</taxon>
        <taxon>Micrococcales</taxon>
        <taxon>Microbacteriaceae</taxon>
        <taxon>Microbacterium</taxon>
    </lineage>
</organism>
<evidence type="ECO:0000256" key="2">
    <source>
        <dbReference type="RuleBase" id="RU003875"/>
    </source>
</evidence>
<dbReference type="SUPFAM" id="SSF47240">
    <property type="entry name" value="Ferritin-like"/>
    <property type="match status" value="1"/>
</dbReference>
<dbReference type="CDD" id="cd01043">
    <property type="entry name" value="DPS"/>
    <property type="match status" value="1"/>
</dbReference>
<feature type="region of interest" description="Disordered" evidence="3">
    <location>
        <begin position="1"/>
        <end position="38"/>
    </location>
</feature>
<dbReference type="Proteomes" id="UP001256673">
    <property type="component" value="Unassembled WGS sequence"/>
</dbReference>
<gene>
    <name evidence="5" type="ORF">RWH43_09820</name>
</gene>
<dbReference type="InterPro" id="IPR012347">
    <property type="entry name" value="Ferritin-like"/>
</dbReference>
<evidence type="ECO:0000313" key="5">
    <source>
        <dbReference type="EMBL" id="MDU0327051.1"/>
    </source>
</evidence>
<proteinExistence type="inferred from homology"/>
<comment type="caution">
    <text evidence="5">The sequence shown here is derived from an EMBL/GenBank/DDBJ whole genome shotgun (WGS) entry which is preliminary data.</text>
</comment>
<dbReference type="RefSeq" id="WP_144832893.1">
    <property type="nucleotide sequence ID" value="NZ_JAWDIU010000003.1"/>
</dbReference>
<protein>
    <submittedName>
        <fullName evidence="5">DNA starvation/stationary phase protection protein</fullName>
    </submittedName>
</protein>